<protein>
    <submittedName>
        <fullName evidence="3">DnaJ homolog subfamily C member 28</fullName>
    </submittedName>
</protein>
<name>A0A9C6XTD9_FRAOC</name>
<evidence type="ECO:0000313" key="3">
    <source>
        <dbReference type="RefSeq" id="XP_052130272.1"/>
    </source>
</evidence>
<organism evidence="2 3">
    <name type="scientific">Frankliniella occidentalis</name>
    <name type="common">Western flower thrips</name>
    <name type="synonym">Euthrips occidentalis</name>
    <dbReference type="NCBI Taxonomy" id="133901"/>
    <lineage>
        <taxon>Eukaryota</taxon>
        <taxon>Metazoa</taxon>
        <taxon>Ecdysozoa</taxon>
        <taxon>Arthropoda</taxon>
        <taxon>Hexapoda</taxon>
        <taxon>Insecta</taxon>
        <taxon>Pterygota</taxon>
        <taxon>Neoptera</taxon>
        <taxon>Paraneoptera</taxon>
        <taxon>Thysanoptera</taxon>
        <taxon>Terebrantia</taxon>
        <taxon>Thripoidea</taxon>
        <taxon>Thripidae</taxon>
        <taxon>Frankliniella</taxon>
    </lineage>
</organism>
<dbReference type="AlphaFoldDB" id="A0A9C6XTD9"/>
<dbReference type="Gene3D" id="1.10.287.110">
    <property type="entry name" value="DnaJ domain"/>
    <property type="match status" value="1"/>
</dbReference>
<dbReference type="PANTHER" id="PTHR39158">
    <property type="entry name" value="OS08G0560600 PROTEIN"/>
    <property type="match status" value="1"/>
</dbReference>
<dbReference type="PROSITE" id="PS50076">
    <property type="entry name" value="DNAJ_2"/>
    <property type="match status" value="1"/>
</dbReference>
<proteinExistence type="predicted"/>
<dbReference type="PANTHER" id="PTHR39158:SF1">
    <property type="entry name" value="DNAJ HOMOLOG SUBFAMILY C MEMBER 28"/>
    <property type="match status" value="1"/>
</dbReference>
<dbReference type="Proteomes" id="UP000504606">
    <property type="component" value="Unplaced"/>
</dbReference>
<dbReference type="SUPFAM" id="SSF46565">
    <property type="entry name" value="Chaperone J-domain"/>
    <property type="match status" value="1"/>
</dbReference>
<sequence>MVLLDKLAHVGTDPFIETRNYFPDDSNIDDVRSAFIALAKKYHPDSGSPDADAKKFQEVESAYRTLRAKFSNDQKTKVDEESLNVDVQEHDIQHTAPQHRQYLSYDGVGSGTPAQRQKQYQKKRAMDAADNVMSHRMRNLNLNCSHNREEALVAKDKVEARKIKTRYGMDRLVEDLIQESMSKGDFDNLSGKGKPLKQGVANPYVDFTTHKLNEVLIDNGFTPEWILLQKEIREERDLIRENLTLKRKSLGPLPLSYHEEHVWKHAVESCQTLVQQVNTKINKYNLVVPILQKQMLLVQLDREANKILQEVEGTKTPLQKPTVLKDSYDKNGGLLDILSTLFGK</sequence>
<dbReference type="RefSeq" id="XP_052130272.1">
    <property type="nucleotide sequence ID" value="XM_052274312.1"/>
</dbReference>
<dbReference type="Pfam" id="PF09350">
    <property type="entry name" value="DJC28_CD"/>
    <property type="match status" value="1"/>
</dbReference>
<reference evidence="3" key="1">
    <citation type="submission" date="2025-08" db="UniProtKB">
        <authorList>
            <consortium name="RefSeq"/>
        </authorList>
    </citation>
    <scope>IDENTIFICATION</scope>
    <source>
        <tissue evidence="3">Whole organism</tissue>
    </source>
</reference>
<dbReference type="CDD" id="cd06257">
    <property type="entry name" value="DnaJ"/>
    <property type="match status" value="1"/>
</dbReference>
<dbReference type="GeneID" id="113213956"/>
<keyword evidence="2" id="KW-1185">Reference proteome</keyword>
<dbReference type="KEGG" id="foc:113213956"/>
<feature type="domain" description="J" evidence="1">
    <location>
        <begin position="5"/>
        <end position="82"/>
    </location>
</feature>
<dbReference type="Pfam" id="PF00226">
    <property type="entry name" value="DnaJ"/>
    <property type="match status" value="1"/>
</dbReference>
<dbReference type="OrthoDB" id="1922282at2759"/>
<evidence type="ECO:0000259" key="1">
    <source>
        <dbReference type="PROSITE" id="PS50076"/>
    </source>
</evidence>
<dbReference type="InterPro" id="IPR001623">
    <property type="entry name" value="DnaJ_domain"/>
</dbReference>
<dbReference type="InterPro" id="IPR036869">
    <property type="entry name" value="J_dom_sf"/>
</dbReference>
<dbReference type="InterPro" id="IPR018961">
    <property type="entry name" value="DnaJ_homolog_subfam-C_membr-28"/>
</dbReference>
<dbReference type="InterPro" id="IPR052573">
    <property type="entry name" value="DnaJ_C_subfamily_28"/>
</dbReference>
<evidence type="ECO:0000313" key="2">
    <source>
        <dbReference type="Proteomes" id="UP000504606"/>
    </source>
</evidence>
<gene>
    <name evidence="3" type="primary">LOC113213956</name>
</gene>
<accession>A0A9C6XTD9</accession>